<evidence type="ECO:0000256" key="2">
    <source>
        <dbReference type="ARBA" id="ARBA00022692"/>
    </source>
</evidence>
<dbReference type="InterPro" id="IPR011701">
    <property type="entry name" value="MFS"/>
</dbReference>
<dbReference type="OrthoDB" id="3026777at2759"/>
<dbReference type="PANTHER" id="PTHR23507:SF1">
    <property type="entry name" value="FI18259P1-RELATED"/>
    <property type="match status" value="1"/>
</dbReference>
<feature type="region of interest" description="Disordered" evidence="5">
    <location>
        <begin position="342"/>
        <end position="365"/>
    </location>
</feature>
<feature type="transmembrane region" description="Helical" evidence="6">
    <location>
        <begin position="308"/>
        <end position="328"/>
    </location>
</feature>
<reference evidence="7" key="1">
    <citation type="journal article" date="2019" name="Environ. Microbiol.">
        <title>Fungal ecological strategies reflected in gene transcription - a case study of two litter decomposers.</title>
        <authorList>
            <person name="Barbi F."/>
            <person name="Kohler A."/>
            <person name="Barry K."/>
            <person name="Baskaran P."/>
            <person name="Daum C."/>
            <person name="Fauchery L."/>
            <person name="Ihrmark K."/>
            <person name="Kuo A."/>
            <person name="LaButti K."/>
            <person name="Lipzen A."/>
            <person name="Morin E."/>
            <person name="Grigoriev I.V."/>
            <person name="Henrissat B."/>
            <person name="Lindahl B."/>
            <person name="Martin F."/>
        </authorList>
    </citation>
    <scope>NUCLEOTIDE SEQUENCE</scope>
    <source>
        <strain evidence="7">JB14</strain>
    </source>
</reference>
<keyword evidence="3 6" id="KW-1133">Transmembrane helix</keyword>
<feature type="region of interest" description="Disordered" evidence="5">
    <location>
        <begin position="126"/>
        <end position="155"/>
    </location>
</feature>
<feature type="compositionally biased region" description="Polar residues" evidence="5">
    <location>
        <begin position="350"/>
        <end position="362"/>
    </location>
</feature>
<feature type="compositionally biased region" description="Basic residues" evidence="5">
    <location>
        <begin position="678"/>
        <end position="688"/>
    </location>
</feature>
<comment type="subcellular location">
    <subcellularLocation>
        <location evidence="1">Membrane</location>
        <topology evidence="1">Multi-pass membrane protein</topology>
    </subcellularLocation>
</comment>
<dbReference type="GO" id="GO:0022857">
    <property type="term" value="F:transmembrane transporter activity"/>
    <property type="evidence" value="ECO:0007669"/>
    <property type="project" value="InterPro"/>
</dbReference>
<feature type="transmembrane region" description="Helical" evidence="6">
    <location>
        <begin position="193"/>
        <end position="213"/>
    </location>
</feature>
<dbReference type="Proteomes" id="UP000799118">
    <property type="component" value="Unassembled WGS sequence"/>
</dbReference>
<dbReference type="GO" id="GO:0016020">
    <property type="term" value="C:membrane"/>
    <property type="evidence" value="ECO:0007669"/>
    <property type="project" value="UniProtKB-SubCell"/>
</dbReference>
<feature type="transmembrane region" description="Helical" evidence="6">
    <location>
        <begin position="262"/>
        <end position="285"/>
    </location>
</feature>
<name>A0A6A4H880_9AGAR</name>
<feature type="transmembrane region" description="Helical" evidence="6">
    <location>
        <begin position="618"/>
        <end position="640"/>
    </location>
</feature>
<feature type="compositionally biased region" description="Polar residues" evidence="5">
    <location>
        <begin position="712"/>
        <end position="728"/>
    </location>
</feature>
<evidence type="ECO:0000313" key="8">
    <source>
        <dbReference type="Proteomes" id="UP000799118"/>
    </source>
</evidence>
<feature type="transmembrane region" description="Helical" evidence="6">
    <location>
        <begin position="445"/>
        <end position="464"/>
    </location>
</feature>
<evidence type="ECO:0000256" key="5">
    <source>
        <dbReference type="SAM" id="MobiDB-lite"/>
    </source>
</evidence>
<keyword evidence="2 6" id="KW-0812">Transmembrane</keyword>
<dbReference type="Gene3D" id="1.20.1250.20">
    <property type="entry name" value="MFS general substrate transporter like domains"/>
    <property type="match status" value="1"/>
</dbReference>
<feature type="transmembrane region" description="Helical" evidence="6">
    <location>
        <begin position="652"/>
        <end position="671"/>
    </location>
</feature>
<proteinExistence type="predicted"/>
<dbReference type="InterPro" id="IPR036259">
    <property type="entry name" value="MFS_trans_sf"/>
</dbReference>
<feature type="region of interest" description="Disordered" evidence="5">
    <location>
        <begin position="591"/>
        <end position="610"/>
    </location>
</feature>
<protein>
    <submittedName>
        <fullName evidence="7">MFS general substrate transporter</fullName>
    </submittedName>
</protein>
<dbReference type="PANTHER" id="PTHR23507">
    <property type="entry name" value="ZGC:174356"/>
    <property type="match status" value="1"/>
</dbReference>
<keyword evidence="8" id="KW-1185">Reference proteome</keyword>
<evidence type="ECO:0000256" key="1">
    <source>
        <dbReference type="ARBA" id="ARBA00004141"/>
    </source>
</evidence>
<evidence type="ECO:0000256" key="4">
    <source>
        <dbReference type="ARBA" id="ARBA00023136"/>
    </source>
</evidence>
<feature type="transmembrane region" description="Helical" evidence="6">
    <location>
        <begin position="410"/>
        <end position="433"/>
    </location>
</feature>
<evidence type="ECO:0000256" key="6">
    <source>
        <dbReference type="SAM" id="Phobius"/>
    </source>
</evidence>
<feature type="region of interest" description="Disordered" evidence="5">
    <location>
        <begin position="677"/>
        <end position="728"/>
    </location>
</feature>
<accession>A0A6A4H880</accession>
<feature type="compositionally biased region" description="Basic and acidic residues" evidence="5">
    <location>
        <begin position="689"/>
        <end position="705"/>
    </location>
</feature>
<dbReference type="SUPFAM" id="SSF103473">
    <property type="entry name" value="MFS general substrate transporter"/>
    <property type="match status" value="1"/>
</dbReference>
<dbReference type="AlphaFoldDB" id="A0A6A4H880"/>
<evidence type="ECO:0000256" key="3">
    <source>
        <dbReference type="ARBA" id="ARBA00022989"/>
    </source>
</evidence>
<dbReference type="EMBL" id="ML769550">
    <property type="protein sequence ID" value="KAE9394422.1"/>
    <property type="molecule type" value="Genomic_DNA"/>
</dbReference>
<keyword evidence="4 6" id="KW-0472">Membrane</keyword>
<feature type="region of interest" description="Disordered" evidence="5">
    <location>
        <begin position="1"/>
        <end position="26"/>
    </location>
</feature>
<dbReference type="Pfam" id="PF07690">
    <property type="entry name" value="MFS_1"/>
    <property type="match status" value="1"/>
</dbReference>
<evidence type="ECO:0000313" key="7">
    <source>
        <dbReference type="EMBL" id="KAE9394422.1"/>
    </source>
</evidence>
<sequence length="728" mass="79081">MASTAVADGEREPLLGDANARTNPTRKPFHRARPLWLVPFAITASLVRGMTMAPRVEVFTQLACSSIHHHTRQHTVNSNHTILDNDASLRTLSLALHSTLDPLGPHLPAHLTTDFQDNSVPIFIESPEPVFPEDDSSEDDPRKLPSPQCVSDPAVQKEAARIQTTLTTTMGLLSALSTGWWGHFSERHGRTRVLAMSTLGLFLTDLTFILVATPGSPLATHGHKLLVIAPIIEGLLGGWSTLQSATSAYVSDCTSPGSRATIFSRFNGVFFLGFSVGPVIGGWIIRNGIPGIDRIGTINKQGKSVTEVFWLAIALSFVNFFLTTFLFPESLSKDQQAKAKLQYDDHSRGKSPSTGDDATTTEGPEEQLVWQEPSRFGFVKRFFSPLALFLPVVIHETTSTGIRQRKDWSLTFLAMAMFLYMLSTGVFQIKYLYAVHTYNWAADQLSYYISYLGGLRALGLLFLFPTVISTFKPKPPVSEAGKGKQAKPTKNRLALEINFDLLLTRCSLVIDILSQVLVVVLPAPELVHHMRETSGTDASSGTWLHDPTTRSTVLFVFASGFSAIGSGFIPACQSLALCIVQARQLLQESSTQVDGSAEAEADAEPAGKPQADTGIGKLFGALSMLQAVGQMILGPLLFGLLYGNTVADYPKAIFVVGGGILTASLVCAVMVRSPVERHSRKGSKGPARRRAEREEPERGRSRASKDLFGVNASEQLQRSSSATYAADP</sequence>
<feature type="transmembrane region" description="Helical" evidence="6">
    <location>
        <begin position="225"/>
        <end position="250"/>
    </location>
</feature>
<gene>
    <name evidence="7" type="ORF">BT96DRAFT_886600</name>
</gene>
<organism evidence="7 8">
    <name type="scientific">Gymnopus androsaceus JB14</name>
    <dbReference type="NCBI Taxonomy" id="1447944"/>
    <lineage>
        <taxon>Eukaryota</taxon>
        <taxon>Fungi</taxon>
        <taxon>Dikarya</taxon>
        <taxon>Basidiomycota</taxon>
        <taxon>Agaricomycotina</taxon>
        <taxon>Agaricomycetes</taxon>
        <taxon>Agaricomycetidae</taxon>
        <taxon>Agaricales</taxon>
        <taxon>Marasmiineae</taxon>
        <taxon>Omphalotaceae</taxon>
        <taxon>Gymnopus</taxon>
    </lineage>
</organism>